<feature type="domain" description="DNA ligase D 3'-phosphoesterase" evidence="2">
    <location>
        <begin position="41"/>
        <end position="154"/>
    </location>
</feature>
<dbReference type="Pfam" id="PF13298">
    <property type="entry name" value="LigD_N"/>
    <property type="match status" value="1"/>
</dbReference>
<comment type="caution">
    <text evidence="3">The sequence shown here is derived from an EMBL/GenBank/DDBJ whole genome shotgun (WGS) entry which is preliminary data.</text>
</comment>
<sequence>MAAKEALGEYHRRRDFSRTREPRGDGEAGSGKGGRPSFVVQIHDASSMHFDFRLEADGVLKSWAIPKGPSDDPHDKRLAMPTEDHPLDYRDFEGTIAAGEYGAGAVIVWDEGTYQNVTEDRRGRPVTVADAVEKGHVSFRLAGHKLHGGYSLTRIRGREGEREAWLLVKRADGQADRRATPDPRRARSALSGRTLAQIRAAAEAGEAATWSSDGPAS</sequence>
<keyword evidence="4" id="KW-1185">Reference proteome</keyword>
<dbReference type="PANTHER" id="PTHR39465:SF1">
    <property type="entry name" value="DNA LIGASE D 3'-PHOSPHOESTERASE DOMAIN-CONTAINING PROTEIN"/>
    <property type="match status" value="1"/>
</dbReference>
<gene>
    <name evidence="3" type="ORF">HCN08_20825</name>
</gene>
<feature type="compositionally biased region" description="Basic and acidic residues" evidence="1">
    <location>
        <begin position="172"/>
        <end position="185"/>
    </location>
</feature>
<feature type="compositionally biased region" description="Basic and acidic residues" evidence="1">
    <location>
        <begin position="1"/>
        <end position="26"/>
    </location>
</feature>
<dbReference type="InterPro" id="IPR014144">
    <property type="entry name" value="LigD_PE_domain"/>
</dbReference>
<name>A0ABX0ZRF7_9ACTN</name>
<dbReference type="NCBIfam" id="TIGR02777">
    <property type="entry name" value="LigD_PE_dom"/>
    <property type="match status" value="1"/>
</dbReference>
<accession>A0ABX0ZRF7</accession>
<dbReference type="RefSeq" id="WP_167984687.1">
    <property type="nucleotide sequence ID" value="NZ_JAATEJ010000017.1"/>
</dbReference>
<organism evidence="3 4">
    <name type="scientific">Actinacidiphila epipremni</name>
    <dbReference type="NCBI Taxonomy" id="2053013"/>
    <lineage>
        <taxon>Bacteria</taxon>
        <taxon>Bacillati</taxon>
        <taxon>Actinomycetota</taxon>
        <taxon>Actinomycetes</taxon>
        <taxon>Kitasatosporales</taxon>
        <taxon>Streptomycetaceae</taxon>
        <taxon>Actinacidiphila</taxon>
    </lineage>
</organism>
<dbReference type="Proteomes" id="UP000734511">
    <property type="component" value="Unassembled WGS sequence"/>
</dbReference>
<feature type="region of interest" description="Disordered" evidence="1">
    <location>
        <begin position="172"/>
        <end position="192"/>
    </location>
</feature>
<evidence type="ECO:0000256" key="1">
    <source>
        <dbReference type="SAM" id="MobiDB-lite"/>
    </source>
</evidence>
<evidence type="ECO:0000313" key="4">
    <source>
        <dbReference type="Proteomes" id="UP000734511"/>
    </source>
</evidence>
<protein>
    <submittedName>
        <fullName evidence="3">3'-phosphoesterase</fullName>
    </submittedName>
</protein>
<evidence type="ECO:0000313" key="3">
    <source>
        <dbReference type="EMBL" id="NJP45831.1"/>
    </source>
</evidence>
<evidence type="ECO:0000259" key="2">
    <source>
        <dbReference type="Pfam" id="PF13298"/>
    </source>
</evidence>
<dbReference type="EMBL" id="JAATEJ010000017">
    <property type="protein sequence ID" value="NJP45831.1"/>
    <property type="molecule type" value="Genomic_DNA"/>
</dbReference>
<proteinExistence type="predicted"/>
<dbReference type="PANTHER" id="PTHR39465">
    <property type="entry name" value="DNA LIGASE D, 3'-PHOSPHOESTERASE DOMAIN"/>
    <property type="match status" value="1"/>
</dbReference>
<feature type="region of interest" description="Disordered" evidence="1">
    <location>
        <begin position="1"/>
        <end position="40"/>
    </location>
</feature>
<reference evidence="3 4" key="1">
    <citation type="submission" date="2020-03" db="EMBL/GenBank/DDBJ databases">
        <title>WGS of actinomycetes isolated from Thailand.</title>
        <authorList>
            <person name="Thawai C."/>
        </authorList>
    </citation>
    <scope>NUCLEOTIDE SEQUENCE [LARGE SCALE GENOMIC DNA]</scope>
    <source>
        <strain evidence="3 4">PRB2-1</strain>
    </source>
</reference>